<proteinExistence type="predicted"/>
<sequence>MNCEQINAANDQVTVFIVPDNTEHSYENIGTIYTSLYLSNQGWPVFLLDVEGSSQGLISPSRSLSLENIQGLDLHNPNRHYFFIIQDHKEQNICKLKEALGVKAKYTSEELKALTLSQGINPGYLSKEDLNSSSHRAFGTGAHVYFILCIDYFIRLHRHWQSMAQIEAFNFDAYYIRGTASTQMFNRLVAKYPQIINKPRISATPTIATQVELAPKKLKVCFAETMYRFMAIENIKFFFATQDPELFAKVEFVSLADAKVFQVKEHLNESAVFIALDMGVEYANLVPEAMISGNVVLGYSGAYDNLAMVDNFADFSAEGKYQDLAHKLLNYMRIYDQQLPTNPNYLHPLAQQARMYAQENFTVDKLKDNLFSLMRSLHLNVY</sequence>
<dbReference type="RefSeq" id="WP_119534578.1">
    <property type="nucleotide sequence ID" value="NZ_NRJF01000083.1"/>
</dbReference>
<dbReference type="AlphaFoldDB" id="A0A3A1YHA3"/>
<dbReference type="EMBL" id="NRJF01000083">
    <property type="protein sequence ID" value="RIY35604.1"/>
    <property type="molecule type" value="Genomic_DNA"/>
</dbReference>
<keyword evidence="2" id="KW-1185">Reference proteome</keyword>
<organism evidence="1 2">
    <name type="scientific">Psittacicella gerlachiana</name>
    <dbReference type="NCBI Taxonomy" id="2028574"/>
    <lineage>
        <taxon>Bacteria</taxon>
        <taxon>Pseudomonadati</taxon>
        <taxon>Pseudomonadota</taxon>
        <taxon>Gammaproteobacteria</taxon>
        <taxon>Pasteurellales</taxon>
        <taxon>Psittacicellaceae</taxon>
        <taxon>Psittacicella</taxon>
    </lineage>
</organism>
<protein>
    <submittedName>
        <fullName evidence="1">Uncharacterized protein</fullName>
    </submittedName>
</protein>
<dbReference type="Proteomes" id="UP000265964">
    <property type="component" value="Unassembled WGS sequence"/>
</dbReference>
<reference evidence="1 2" key="1">
    <citation type="submission" date="2017-08" db="EMBL/GenBank/DDBJ databases">
        <title>Reclassification of Bisgaard taxon 37 and 44.</title>
        <authorList>
            <person name="Christensen H."/>
        </authorList>
    </citation>
    <scope>NUCLEOTIDE SEQUENCE [LARGE SCALE GENOMIC DNA]</scope>
    <source>
        <strain evidence="1 2">EEAB3T1</strain>
    </source>
</reference>
<dbReference type="OrthoDB" id="5669245at2"/>
<name>A0A3A1YHA3_9GAMM</name>
<gene>
    <name evidence="1" type="ORF">CKF59_03405</name>
</gene>
<evidence type="ECO:0000313" key="1">
    <source>
        <dbReference type="EMBL" id="RIY35604.1"/>
    </source>
</evidence>
<accession>A0A3A1YHA3</accession>
<comment type="caution">
    <text evidence="1">The sequence shown here is derived from an EMBL/GenBank/DDBJ whole genome shotgun (WGS) entry which is preliminary data.</text>
</comment>
<evidence type="ECO:0000313" key="2">
    <source>
        <dbReference type="Proteomes" id="UP000265964"/>
    </source>
</evidence>